<reference evidence="3 4" key="1">
    <citation type="journal article" date="2019" name="Nat. Med.">
        <title>A library of human gut bacterial isolates paired with longitudinal multiomics data enables mechanistic microbiome research.</title>
        <authorList>
            <person name="Poyet M."/>
            <person name="Groussin M."/>
            <person name="Gibbons S.M."/>
            <person name="Avila-Pacheco J."/>
            <person name="Jiang X."/>
            <person name="Kearney S.M."/>
            <person name="Perrotta A.R."/>
            <person name="Berdy B."/>
            <person name="Zhao S."/>
            <person name="Lieberman T.D."/>
            <person name="Swanson P.K."/>
            <person name="Smith M."/>
            <person name="Roesemann S."/>
            <person name="Alexander J.E."/>
            <person name="Rich S.A."/>
            <person name="Livny J."/>
            <person name="Vlamakis H."/>
            <person name="Clish C."/>
            <person name="Bullock K."/>
            <person name="Deik A."/>
            <person name="Scott J."/>
            <person name="Pierce K.A."/>
            <person name="Xavier R.J."/>
            <person name="Alm E.J."/>
        </authorList>
    </citation>
    <scope>NUCLEOTIDE SEQUENCE [LARGE SCALE GENOMIC DNA]</scope>
    <source>
        <strain evidence="3 4">BIOML-A204</strain>
    </source>
</reference>
<dbReference type="PANTHER" id="PTHR12526">
    <property type="entry name" value="GLYCOSYLTRANSFERASE"/>
    <property type="match status" value="1"/>
</dbReference>
<evidence type="ECO:0000313" key="4">
    <source>
        <dbReference type="Proteomes" id="UP000323119"/>
    </source>
</evidence>
<dbReference type="SUPFAM" id="SSF53756">
    <property type="entry name" value="UDP-Glycosyltransferase/glycogen phosphorylase"/>
    <property type="match status" value="1"/>
</dbReference>
<name>A0A9P4DP28_9BACT</name>
<evidence type="ECO:0000259" key="2">
    <source>
        <dbReference type="Pfam" id="PF13439"/>
    </source>
</evidence>
<feature type="domain" description="Glycosyl transferase family 1" evidence="1">
    <location>
        <begin position="164"/>
        <end position="306"/>
    </location>
</feature>
<evidence type="ECO:0000259" key="1">
    <source>
        <dbReference type="Pfam" id="PF00534"/>
    </source>
</evidence>
<dbReference type="Pfam" id="PF00534">
    <property type="entry name" value="Glycos_transf_1"/>
    <property type="match status" value="1"/>
</dbReference>
<dbReference type="Gene3D" id="3.40.50.2000">
    <property type="entry name" value="Glycogen Phosphorylase B"/>
    <property type="match status" value="2"/>
</dbReference>
<feature type="domain" description="Glycosyltransferase subfamily 4-like N-terminal" evidence="2">
    <location>
        <begin position="2"/>
        <end position="142"/>
    </location>
</feature>
<organism evidence="3 4">
    <name type="scientific">Alistipes onderdonkii</name>
    <dbReference type="NCBI Taxonomy" id="328813"/>
    <lineage>
        <taxon>Bacteria</taxon>
        <taxon>Pseudomonadati</taxon>
        <taxon>Bacteroidota</taxon>
        <taxon>Bacteroidia</taxon>
        <taxon>Bacteroidales</taxon>
        <taxon>Rikenellaceae</taxon>
        <taxon>Alistipes</taxon>
    </lineage>
</organism>
<dbReference type="AlphaFoldDB" id="A0A9P4DP28"/>
<protein>
    <submittedName>
        <fullName evidence="3">Glycosyltransferase</fullName>
    </submittedName>
</protein>
<comment type="caution">
    <text evidence="3">The sequence shown here is derived from an EMBL/GenBank/DDBJ whole genome shotgun (WGS) entry which is preliminary data.</text>
</comment>
<gene>
    <name evidence="3" type="ORF">F2S36_10280</name>
</gene>
<dbReference type="GO" id="GO:0016757">
    <property type="term" value="F:glycosyltransferase activity"/>
    <property type="evidence" value="ECO:0007669"/>
    <property type="project" value="InterPro"/>
</dbReference>
<dbReference type="InterPro" id="IPR001296">
    <property type="entry name" value="Glyco_trans_1"/>
</dbReference>
<dbReference type="Proteomes" id="UP000323119">
    <property type="component" value="Unassembled WGS sequence"/>
</dbReference>
<sequence length="339" mass="39192">MIYNMCLGFVDAGHTVTLAAAEDYKPKAIEAYDFEVRFFATYLPRLLAPSIIPFSPALYRFIKKERDRFDLVISSEVFSFQSLFASILCPRKTLIWQEQTAHQKKFRELPSKIWYRTIVPLFLTKVSRIVPRSKRAYDFISSYAPNVSDIIVDHGINVGKFTFSKKKERTIISSSQLIYRKNIEGIIRVFDSFTRMKGYEDIRLLIAGRGDRRPVLENLVAELGLQEKIQFLGFLSQAELNRHIKKSYCFLVNTRQDLNMVSIPEAIVSGTPILTNTQPASVEYIRANGLGIVKDNWDEYDLKKIVDENPDYVQNCIAYRDKLTNTHAARTFLNIYRNL</sequence>
<dbReference type="Pfam" id="PF13439">
    <property type="entry name" value="Glyco_transf_4"/>
    <property type="match status" value="1"/>
</dbReference>
<dbReference type="InterPro" id="IPR028098">
    <property type="entry name" value="Glyco_trans_4-like_N"/>
</dbReference>
<accession>A0A9P4DP28</accession>
<dbReference type="EMBL" id="VVUY01000007">
    <property type="protein sequence ID" value="KAA2560519.1"/>
    <property type="molecule type" value="Genomic_DNA"/>
</dbReference>
<dbReference type="PANTHER" id="PTHR12526:SF630">
    <property type="entry name" value="GLYCOSYLTRANSFERASE"/>
    <property type="match status" value="1"/>
</dbReference>
<proteinExistence type="predicted"/>
<evidence type="ECO:0000313" key="3">
    <source>
        <dbReference type="EMBL" id="KAA2560519.1"/>
    </source>
</evidence>